<sequence length="101" mass="11162">MSSDLSKRRDARSGAEPVTAKSARSLRLRLSVIYAPVFLVLCGLLAWGAAETEYSDTQTVIIAMSTACFVLFFIAMVDAVRLSLQYRRETHPRPSRGAHAM</sequence>
<keyword evidence="2" id="KW-1133">Transmembrane helix</keyword>
<evidence type="ECO:0000313" key="3">
    <source>
        <dbReference type="EMBL" id="MBY8879689.1"/>
    </source>
</evidence>
<keyword evidence="4" id="KW-1185">Reference proteome</keyword>
<protein>
    <submittedName>
        <fullName evidence="3">Uncharacterized protein</fullName>
    </submittedName>
</protein>
<feature type="compositionally biased region" description="Basic and acidic residues" evidence="1">
    <location>
        <begin position="1"/>
        <end position="13"/>
    </location>
</feature>
<feature type="region of interest" description="Disordered" evidence="1">
    <location>
        <begin position="1"/>
        <end position="20"/>
    </location>
</feature>
<gene>
    <name evidence="3" type="ORF">K7862_18890</name>
</gene>
<organism evidence="3 4">
    <name type="scientific">Actinacidiphila acidipaludis</name>
    <dbReference type="NCBI Taxonomy" id="2873382"/>
    <lineage>
        <taxon>Bacteria</taxon>
        <taxon>Bacillati</taxon>
        <taxon>Actinomycetota</taxon>
        <taxon>Actinomycetes</taxon>
        <taxon>Kitasatosporales</taxon>
        <taxon>Streptomycetaceae</taxon>
        <taxon>Actinacidiphila</taxon>
    </lineage>
</organism>
<evidence type="ECO:0000256" key="1">
    <source>
        <dbReference type="SAM" id="MobiDB-lite"/>
    </source>
</evidence>
<evidence type="ECO:0000313" key="4">
    <source>
        <dbReference type="Proteomes" id="UP000778578"/>
    </source>
</evidence>
<evidence type="ECO:0000256" key="2">
    <source>
        <dbReference type="SAM" id="Phobius"/>
    </source>
</evidence>
<comment type="caution">
    <text evidence="3">The sequence shown here is derived from an EMBL/GenBank/DDBJ whole genome shotgun (WGS) entry which is preliminary data.</text>
</comment>
<feature type="transmembrane region" description="Helical" evidence="2">
    <location>
        <begin position="31"/>
        <end position="49"/>
    </location>
</feature>
<reference evidence="3 4" key="1">
    <citation type="submission" date="2021-08" db="EMBL/GenBank/DDBJ databases">
        <title>WGS of actinomycetes from Thailand.</title>
        <authorList>
            <person name="Thawai C."/>
        </authorList>
    </citation>
    <scope>NUCLEOTIDE SEQUENCE [LARGE SCALE GENOMIC DNA]</scope>
    <source>
        <strain evidence="3 4">PLK6-54</strain>
    </source>
</reference>
<keyword evidence="2" id="KW-0472">Membrane</keyword>
<keyword evidence="2" id="KW-0812">Transmembrane</keyword>
<feature type="transmembrane region" description="Helical" evidence="2">
    <location>
        <begin position="61"/>
        <end position="84"/>
    </location>
</feature>
<name>A0ABS7QD41_9ACTN</name>
<dbReference type="Proteomes" id="UP000778578">
    <property type="component" value="Unassembled WGS sequence"/>
</dbReference>
<dbReference type="EMBL" id="JAINZZ010000022">
    <property type="protein sequence ID" value="MBY8879689.1"/>
    <property type="molecule type" value="Genomic_DNA"/>
</dbReference>
<dbReference type="RefSeq" id="WP_222963948.1">
    <property type="nucleotide sequence ID" value="NZ_JAINZZ010000022.1"/>
</dbReference>
<proteinExistence type="predicted"/>
<accession>A0ABS7QD41</accession>